<dbReference type="RefSeq" id="WP_074888703.1">
    <property type="nucleotide sequence ID" value="NZ_FORC01000004.1"/>
</dbReference>
<dbReference type="PROSITE" id="PS51186">
    <property type="entry name" value="GNAT"/>
    <property type="match status" value="1"/>
</dbReference>
<dbReference type="InterPro" id="IPR050832">
    <property type="entry name" value="Bact_Acetyltransf"/>
</dbReference>
<gene>
    <name evidence="4" type="ORF">SAMN05216602_3682</name>
</gene>
<dbReference type="SUPFAM" id="SSF55729">
    <property type="entry name" value="Acyl-CoA N-acyltransferases (Nat)"/>
    <property type="match status" value="1"/>
</dbReference>
<feature type="domain" description="N-acetyltransferase" evidence="3">
    <location>
        <begin position="2"/>
        <end position="155"/>
    </location>
</feature>
<reference evidence="5" key="1">
    <citation type="submission" date="2016-10" db="EMBL/GenBank/DDBJ databases">
        <authorList>
            <person name="Varghese N."/>
            <person name="Submissions S."/>
        </authorList>
    </citation>
    <scope>NUCLEOTIDE SEQUENCE [LARGE SCALE GENOMIC DNA]</scope>
    <source>
        <strain evidence="5">LMG 22563</strain>
    </source>
</reference>
<dbReference type="Proteomes" id="UP000183018">
    <property type="component" value="Unassembled WGS sequence"/>
</dbReference>
<sequence length="168" mass="18539">MLTIRPALRSDAEAAFNIRRQAIRHQCIEVYTPEQVRIWTEMPLTDGYRDSVQDNYQLACYGAQPVATGFIDLQSAELGALFVLPAYMGQGIGRSMLFHLERLALEAGISDIHLDATPNAAPFYRCCGYQGTAQAIYLSPTGLELPCIPMRKHLGAEVLLPLSQLAAQ</sequence>
<evidence type="ECO:0000259" key="3">
    <source>
        <dbReference type="PROSITE" id="PS51186"/>
    </source>
</evidence>
<evidence type="ECO:0000256" key="2">
    <source>
        <dbReference type="ARBA" id="ARBA00023315"/>
    </source>
</evidence>
<protein>
    <submittedName>
        <fullName evidence="4">Predicted N-acetyltransferase YhbS</fullName>
    </submittedName>
</protein>
<dbReference type="Gene3D" id="3.40.630.30">
    <property type="match status" value="1"/>
</dbReference>
<keyword evidence="1 4" id="KW-0808">Transferase</keyword>
<dbReference type="InterPro" id="IPR016181">
    <property type="entry name" value="Acyl_CoA_acyltransferase"/>
</dbReference>
<accession>A0A1I3NA94</accession>
<name>A0A1I3NA94_9GAMM</name>
<dbReference type="CDD" id="cd04301">
    <property type="entry name" value="NAT_SF"/>
    <property type="match status" value="1"/>
</dbReference>
<keyword evidence="5" id="KW-1185">Reference proteome</keyword>
<evidence type="ECO:0000256" key="1">
    <source>
        <dbReference type="ARBA" id="ARBA00022679"/>
    </source>
</evidence>
<dbReference type="AlphaFoldDB" id="A0A1I3NA94"/>
<proteinExistence type="predicted"/>
<dbReference type="STRING" id="289370.SAMN05216602_3682"/>
<evidence type="ECO:0000313" key="5">
    <source>
        <dbReference type="Proteomes" id="UP000183018"/>
    </source>
</evidence>
<dbReference type="InterPro" id="IPR000182">
    <property type="entry name" value="GNAT_dom"/>
</dbReference>
<organism evidence="4 5">
    <name type="scientific">Phytopseudomonas argentinensis</name>
    <dbReference type="NCBI Taxonomy" id="289370"/>
    <lineage>
        <taxon>Bacteria</taxon>
        <taxon>Pseudomonadati</taxon>
        <taxon>Pseudomonadota</taxon>
        <taxon>Gammaproteobacteria</taxon>
        <taxon>Pseudomonadales</taxon>
        <taxon>Pseudomonadaceae</taxon>
        <taxon>Phytopseudomonas</taxon>
    </lineage>
</organism>
<keyword evidence="2" id="KW-0012">Acyltransferase</keyword>
<dbReference type="OrthoDB" id="7356080at2"/>
<evidence type="ECO:0000313" key="4">
    <source>
        <dbReference type="EMBL" id="SFJ05746.1"/>
    </source>
</evidence>
<dbReference type="PANTHER" id="PTHR43877">
    <property type="entry name" value="AMINOALKYLPHOSPHONATE N-ACETYLTRANSFERASE-RELATED-RELATED"/>
    <property type="match status" value="1"/>
</dbReference>
<dbReference type="Pfam" id="PF13673">
    <property type="entry name" value="Acetyltransf_10"/>
    <property type="match status" value="1"/>
</dbReference>
<dbReference type="GO" id="GO:0016747">
    <property type="term" value="F:acyltransferase activity, transferring groups other than amino-acyl groups"/>
    <property type="evidence" value="ECO:0007669"/>
    <property type="project" value="InterPro"/>
</dbReference>
<dbReference type="EMBL" id="FORC01000004">
    <property type="protein sequence ID" value="SFJ05746.1"/>
    <property type="molecule type" value="Genomic_DNA"/>
</dbReference>
<dbReference type="PANTHER" id="PTHR43877:SF2">
    <property type="entry name" value="AMINOALKYLPHOSPHONATE N-ACETYLTRANSFERASE-RELATED"/>
    <property type="match status" value="1"/>
</dbReference>